<keyword evidence="5 10" id="KW-0820">tRNA-binding</keyword>
<accession>A0AAU9WEX7</accession>
<sequence>MAENLLQGLQSAANSTSQAEALQYFEQLKNSEDGWKLCGDALVRNLYSDETVKFFCFQVLEHYIKTRHAAASPLNQCTARKILLTWLKNQCCSKTDDQNFLKNKAAQVFSLIFVCDYPEGWPTFFSDLLQCLQFGAKAVDMYLRILKAIDEEVVDRDVTRNQQEADRNMKIKDAIRETCITNLVDSWYQILNTYENSLSSVMCLCLDVIGAYIEWIDIGLIANDRFISALLRYMSVEVLRESACDCIHEIIMKGMEPVAKRELIESLVSVLEKSGVLQLQEDEDADFLAKVSKLMNAVGTQLLNSYSKLTKSGDTESAAKCLYAAEEKMQYLFRFLSHDDDDVSQNVSGFGYTYLTVLKQIANPSEQQKENLRGILHVIINKMKYDESYNFDHEGEDEVMFMEYRKEMKILFDNIAQLDPNLVLVSVHNILNSTFGQLDAAKFMDVEIAVRVLYMVGEAMSTQQLYSDASKFSALQQMMSLLVTSNVSYYNHSSVAQMFFETVVRYDRFFSIQSQHIPAVLIAFLDERGLRNPNCTVRSRCSYLFSRFIKSHKANMLNYAHDVLKRLQGLLVISADNGYQQLLSADDRLFLYESAGILIVASGAVQEKQLMYMKDLLSPIIEKFDSVVSKLMSETNDASSLMFAQQLYHLVAYASRASKAFPNQQALKDSGCAPCFTEALPIFLKALHIPIHRDTIHSGVRQYLHRMIVCLGEGVLPFIPVAVSHLLEDCTARDIQEFIPLINQIISRFKTQIGPFLRDVFMAIVNTIFTVLGKPADEKDAQAVKEKETLRRSYFLFVGAVVTNDVTVVLTSQTPHDLHQVLLTLIQGGVEFPDPVAQKISFNILRKLVELWGGSNGLNGFREFIYDSIVPATFVAPMKSNFDMNDAQTILALQEIALTQKMILQKQGVEFIEFLQNKYLPTLQIAPGLIQEYTRALQHADIKTFKNYIKAFFTNLRS</sequence>
<dbReference type="GO" id="GO:0005643">
    <property type="term" value="C:nuclear pore"/>
    <property type="evidence" value="ECO:0007669"/>
    <property type="project" value="TreeGrafter"/>
</dbReference>
<comment type="subcellular location">
    <subcellularLocation>
        <location evidence="1 10">Cytoplasm</location>
    </subcellularLocation>
    <subcellularLocation>
        <location evidence="10">Nucleus</location>
    </subcellularLocation>
    <text evidence="10">Shuttles between the nucleus and the cytoplasm.</text>
</comment>
<evidence type="ECO:0000256" key="8">
    <source>
        <dbReference type="ARBA" id="ARBA00029784"/>
    </source>
</evidence>
<proteinExistence type="inferred from homology"/>
<evidence type="ECO:0000256" key="9">
    <source>
        <dbReference type="ARBA" id="ARBA00032199"/>
    </source>
</evidence>
<dbReference type="GO" id="GO:0031267">
    <property type="term" value="F:small GTPase binding"/>
    <property type="evidence" value="ECO:0007669"/>
    <property type="project" value="InterPro"/>
</dbReference>
<keyword evidence="7 10" id="KW-0539">Nucleus</keyword>
<dbReference type="InterPro" id="IPR011989">
    <property type="entry name" value="ARM-like"/>
</dbReference>
<feature type="domain" description="Exportin-T C-terminal" evidence="12">
    <location>
        <begin position="325"/>
        <end position="955"/>
    </location>
</feature>
<dbReference type="FunFam" id="1.25.10.10:FF:000105">
    <property type="entry name" value="Exportin for tRNA"/>
    <property type="match status" value="1"/>
</dbReference>
<dbReference type="InterPro" id="IPR040017">
    <property type="entry name" value="XPOT"/>
</dbReference>
<dbReference type="PANTHER" id="PTHR15952:SF11">
    <property type="entry name" value="EXPORTIN-T"/>
    <property type="match status" value="1"/>
</dbReference>
<gene>
    <name evidence="13" type="ORF">PMEA_00005160</name>
</gene>
<dbReference type="SUPFAM" id="SSF48371">
    <property type="entry name" value="ARM repeat"/>
    <property type="match status" value="1"/>
</dbReference>
<keyword evidence="6 10" id="KW-0694">RNA-binding</keyword>
<dbReference type="InterPro" id="IPR013598">
    <property type="entry name" value="Exportin-1/Importin-b-like"/>
</dbReference>
<dbReference type="PANTHER" id="PTHR15952">
    <property type="entry name" value="EXPORTIN-T/LOS1"/>
    <property type="match status" value="1"/>
</dbReference>
<dbReference type="EMBL" id="CALNXJ010000013">
    <property type="protein sequence ID" value="CAH3112414.1"/>
    <property type="molecule type" value="Genomic_DNA"/>
</dbReference>
<dbReference type="GO" id="GO:0005737">
    <property type="term" value="C:cytoplasm"/>
    <property type="evidence" value="ECO:0007669"/>
    <property type="project" value="UniProtKB-SubCell"/>
</dbReference>
<evidence type="ECO:0000256" key="6">
    <source>
        <dbReference type="ARBA" id="ARBA00022884"/>
    </source>
</evidence>
<dbReference type="GO" id="GO:0016363">
    <property type="term" value="C:nuclear matrix"/>
    <property type="evidence" value="ECO:0007669"/>
    <property type="project" value="TreeGrafter"/>
</dbReference>
<dbReference type="Proteomes" id="UP001159428">
    <property type="component" value="Unassembled WGS sequence"/>
</dbReference>
<name>A0AAU9WEX7_9CNID</name>
<dbReference type="Gene3D" id="1.25.10.10">
    <property type="entry name" value="Leucine-rich Repeat Variant"/>
    <property type="match status" value="1"/>
</dbReference>
<dbReference type="Pfam" id="PF08389">
    <property type="entry name" value="Xpo1"/>
    <property type="match status" value="1"/>
</dbReference>
<organism evidence="13 14">
    <name type="scientific">Pocillopora meandrina</name>
    <dbReference type="NCBI Taxonomy" id="46732"/>
    <lineage>
        <taxon>Eukaryota</taxon>
        <taxon>Metazoa</taxon>
        <taxon>Cnidaria</taxon>
        <taxon>Anthozoa</taxon>
        <taxon>Hexacorallia</taxon>
        <taxon>Scleractinia</taxon>
        <taxon>Astrocoeniina</taxon>
        <taxon>Pocilloporidae</taxon>
        <taxon>Pocillopora</taxon>
    </lineage>
</organism>
<evidence type="ECO:0000256" key="10">
    <source>
        <dbReference type="RuleBase" id="RU366037"/>
    </source>
</evidence>
<evidence type="ECO:0000259" key="12">
    <source>
        <dbReference type="Pfam" id="PF19282"/>
    </source>
</evidence>
<evidence type="ECO:0000256" key="5">
    <source>
        <dbReference type="ARBA" id="ARBA00022555"/>
    </source>
</evidence>
<evidence type="ECO:0000256" key="7">
    <source>
        <dbReference type="ARBA" id="ARBA00023242"/>
    </source>
</evidence>
<feature type="domain" description="Exportin-1/Importin-beta-like" evidence="11">
    <location>
        <begin position="98"/>
        <end position="247"/>
    </location>
</feature>
<comment type="similarity">
    <text evidence="10">Belongs to the exportin family.</text>
</comment>
<comment type="caution">
    <text evidence="13">The sequence shown here is derived from an EMBL/GenBank/DDBJ whole genome shotgun (WGS) entry which is preliminary data.</text>
</comment>
<evidence type="ECO:0000256" key="1">
    <source>
        <dbReference type="ARBA" id="ARBA00004496"/>
    </source>
</evidence>
<evidence type="ECO:0000313" key="14">
    <source>
        <dbReference type="Proteomes" id="UP001159428"/>
    </source>
</evidence>
<dbReference type="InterPro" id="IPR016024">
    <property type="entry name" value="ARM-type_fold"/>
</dbReference>
<dbReference type="InterPro" id="IPR045546">
    <property type="entry name" value="Exportin-T_C"/>
</dbReference>
<evidence type="ECO:0000313" key="13">
    <source>
        <dbReference type="EMBL" id="CAH3112414.1"/>
    </source>
</evidence>
<dbReference type="AlphaFoldDB" id="A0AAU9WEX7"/>
<evidence type="ECO:0000256" key="4">
    <source>
        <dbReference type="ARBA" id="ARBA00022490"/>
    </source>
</evidence>
<evidence type="ECO:0000256" key="2">
    <source>
        <dbReference type="ARBA" id="ARBA00018928"/>
    </source>
</evidence>
<protein>
    <recommendedName>
        <fullName evidence="2 10">Exportin-T</fullName>
    </recommendedName>
    <alternativeName>
        <fullName evidence="8 10">Exportin(tRNA)</fullName>
    </alternativeName>
    <alternativeName>
        <fullName evidence="9 10">tRNA exportin</fullName>
    </alternativeName>
</protein>
<keyword evidence="4 10" id="KW-0963">Cytoplasm</keyword>
<keyword evidence="14" id="KW-1185">Reference proteome</keyword>
<keyword evidence="3 10" id="KW-0813">Transport</keyword>
<dbReference type="GO" id="GO:0000049">
    <property type="term" value="F:tRNA binding"/>
    <property type="evidence" value="ECO:0007669"/>
    <property type="project" value="UniProtKB-UniRule"/>
</dbReference>
<reference evidence="13 14" key="1">
    <citation type="submission" date="2022-05" db="EMBL/GenBank/DDBJ databases">
        <authorList>
            <consortium name="Genoscope - CEA"/>
            <person name="William W."/>
        </authorList>
    </citation>
    <scope>NUCLEOTIDE SEQUENCE [LARGE SCALE GENOMIC DNA]</scope>
</reference>
<evidence type="ECO:0000259" key="11">
    <source>
        <dbReference type="Pfam" id="PF08389"/>
    </source>
</evidence>
<evidence type="ECO:0000256" key="3">
    <source>
        <dbReference type="ARBA" id="ARBA00022448"/>
    </source>
</evidence>
<dbReference type="GO" id="GO:0071528">
    <property type="term" value="P:tRNA re-export from nucleus"/>
    <property type="evidence" value="ECO:0007669"/>
    <property type="project" value="UniProtKB-UniRule"/>
</dbReference>
<dbReference type="Pfam" id="PF19282">
    <property type="entry name" value="Exportin-T"/>
    <property type="match status" value="1"/>
</dbReference>
<comment type="function">
    <text evidence="10">tRNA nucleus export receptor which facilitates tRNA translocation across the nuclear pore complex.</text>
</comment>